<dbReference type="RefSeq" id="WP_245353969.1">
    <property type="nucleotide sequence ID" value="NZ_BAAAJW010000016.1"/>
</dbReference>
<evidence type="ECO:0000313" key="3">
    <source>
        <dbReference type="Proteomes" id="UP001519290"/>
    </source>
</evidence>
<evidence type="ECO:0000256" key="1">
    <source>
        <dbReference type="SAM" id="MobiDB-lite"/>
    </source>
</evidence>
<gene>
    <name evidence="2" type="ORF">JOF43_000084</name>
</gene>
<sequence>MGLPAEQAHRGGEVGGPDEDPVDPDYRQDAAVDNARSLVADALERGRT</sequence>
<reference evidence="2 3" key="1">
    <citation type="submission" date="2021-03" db="EMBL/GenBank/DDBJ databases">
        <title>Sequencing the genomes of 1000 actinobacteria strains.</title>
        <authorList>
            <person name="Klenk H.-P."/>
        </authorList>
    </citation>
    <scope>NUCLEOTIDE SEQUENCE [LARGE SCALE GENOMIC DNA]</scope>
    <source>
        <strain evidence="2 3">DSM 14566</strain>
    </source>
</reference>
<accession>A0ABS4WVA0</accession>
<feature type="region of interest" description="Disordered" evidence="1">
    <location>
        <begin position="1"/>
        <end position="33"/>
    </location>
</feature>
<dbReference type="Proteomes" id="UP001519290">
    <property type="component" value="Unassembled WGS sequence"/>
</dbReference>
<keyword evidence="3" id="KW-1185">Reference proteome</keyword>
<name>A0ABS4WVA0_9MICO</name>
<proteinExistence type="predicted"/>
<protein>
    <submittedName>
        <fullName evidence="2">Uncharacterized protein</fullName>
    </submittedName>
</protein>
<comment type="caution">
    <text evidence="2">The sequence shown here is derived from an EMBL/GenBank/DDBJ whole genome shotgun (WGS) entry which is preliminary data.</text>
</comment>
<organism evidence="2 3">
    <name type="scientific">Brachybacterium sacelli</name>
    <dbReference type="NCBI Taxonomy" id="173364"/>
    <lineage>
        <taxon>Bacteria</taxon>
        <taxon>Bacillati</taxon>
        <taxon>Actinomycetota</taxon>
        <taxon>Actinomycetes</taxon>
        <taxon>Micrococcales</taxon>
        <taxon>Dermabacteraceae</taxon>
        <taxon>Brachybacterium</taxon>
    </lineage>
</organism>
<evidence type="ECO:0000313" key="2">
    <source>
        <dbReference type="EMBL" id="MBP2380127.1"/>
    </source>
</evidence>
<dbReference type="EMBL" id="JAGIOD010000001">
    <property type="protein sequence ID" value="MBP2380127.1"/>
    <property type="molecule type" value="Genomic_DNA"/>
</dbReference>